<proteinExistence type="predicted"/>
<accession>A0A0K0CTQ5</accession>
<organism evidence="1 2">
    <name type="scientific">Angiostrongylus cantonensis</name>
    <name type="common">Rat lungworm</name>
    <dbReference type="NCBI Taxonomy" id="6313"/>
    <lineage>
        <taxon>Eukaryota</taxon>
        <taxon>Metazoa</taxon>
        <taxon>Ecdysozoa</taxon>
        <taxon>Nematoda</taxon>
        <taxon>Chromadorea</taxon>
        <taxon>Rhabditida</taxon>
        <taxon>Rhabditina</taxon>
        <taxon>Rhabditomorpha</taxon>
        <taxon>Strongyloidea</taxon>
        <taxon>Metastrongylidae</taxon>
        <taxon>Angiostrongylus</taxon>
    </lineage>
</organism>
<evidence type="ECO:0000313" key="2">
    <source>
        <dbReference type="WBParaSite" id="ACAC_0000049801-mRNA-1"/>
    </source>
</evidence>
<keyword evidence="1" id="KW-1185">Reference proteome</keyword>
<reference evidence="1" key="1">
    <citation type="submission" date="2012-09" db="EMBL/GenBank/DDBJ databases">
        <authorList>
            <person name="Martin A.A."/>
        </authorList>
    </citation>
    <scope>NUCLEOTIDE SEQUENCE</scope>
</reference>
<dbReference type="WBParaSite" id="ACAC_0000049801-mRNA-1">
    <property type="protein sequence ID" value="ACAC_0000049801-mRNA-1"/>
    <property type="gene ID" value="ACAC_0000049801"/>
</dbReference>
<dbReference type="Proteomes" id="UP000035642">
    <property type="component" value="Unassembled WGS sequence"/>
</dbReference>
<protein>
    <submittedName>
        <fullName evidence="2">C2H2-type domain-containing protein</fullName>
    </submittedName>
</protein>
<evidence type="ECO:0000313" key="1">
    <source>
        <dbReference type="Proteomes" id="UP000035642"/>
    </source>
</evidence>
<name>A0A0K0CTQ5_ANGCA</name>
<dbReference type="AlphaFoldDB" id="A0A0K0CTQ5"/>
<sequence>MSNKPQFSLVGRAEDDEAHGCYNDHVDPSSTRDFVGNPAFPHYLLTNDSGWTPTLSDEVYEDLYQAQELQNTEQQLYYPEEGDLFADVETYMETKRNFSESLQVVTDEVLTDDILRNTLEPQQFVAAFRQESPQQCVRSNSDHLSQRGRTRQIETVPYINGMHHIIPNASSPLEVEANRPTQYEVGSETLFRGSFNQSEGALLSHDVPILRPSSKSQPCHPLHGELNDKVFDPIQKRNNGERRRVGIKQLCDTLLTHRQCEEPVQQRTSGVQPISCHKSDGRSKTLCHQRSTASRAICEIIKGNIKPTIDPVTGCYVVQLHDLRGPRRAAANESTRCVEKQTIGDGRKMADSARIERAPQLVTNSIPATSSSLRRNLPFNSGIAHRRRVELEEHCDDDTIVDVGTVDDFGEKTIEELVACALPSRFWI</sequence>
<reference evidence="2" key="2">
    <citation type="submission" date="2017-02" db="UniProtKB">
        <authorList>
            <consortium name="WormBaseParasite"/>
        </authorList>
    </citation>
    <scope>IDENTIFICATION</scope>
</reference>